<keyword evidence="2" id="KW-0378">Hydrolase</keyword>
<evidence type="ECO:0000313" key="3">
    <source>
        <dbReference type="Proteomes" id="UP000021315"/>
    </source>
</evidence>
<dbReference type="EMBL" id="JDST02000077">
    <property type="protein sequence ID" value="KFB75704.1"/>
    <property type="molecule type" value="Genomic_DNA"/>
</dbReference>
<protein>
    <submittedName>
        <fullName evidence="2">Cyclic di-GMP phosphodiesterase response regulator RpfG</fullName>
        <ecNumber evidence="2">3.1.4.52</ecNumber>
    </submittedName>
</protein>
<evidence type="ECO:0000259" key="1">
    <source>
        <dbReference type="PROSITE" id="PS51832"/>
    </source>
</evidence>
<feature type="domain" description="HD-GYP" evidence="1">
    <location>
        <begin position="164"/>
        <end position="359"/>
    </location>
</feature>
<dbReference type="GO" id="GO:0071111">
    <property type="term" value="F:cyclic-guanylate-specific phosphodiesterase activity"/>
    <property type="evidence" value="ECO:0007669"/>
    <property type="project" value="UniProtKB-EC"/>
</dbReference>
<evidence type="ECO:0000313" key="2">
    <source>
        <dbReference type="EMBL" id="KFB75704.1"/>
    </source>
</evidence>
<dbReference type="PANTHER" id="PTHR43155">
    <property type="entry name" value="CYCLIC DI-GMP PHOSPHODIESTERASE PA4108-RELATED"/>
    <property type="match status" value="1"/>
</dbReference>
<dbReference type="SMART" id="SM00471">
    <property type="entry name" value="HDc"/>
    <property type="match status" value="1"/>
</dbReference>
<dbReference type="InterPro" id="IPR003607">
    <property type="entry name" value="HD/PDEase_dom"/>
</dbReference>
<dbReference type="EC" id="3.1.4.52" evidence="2"/>
<dbReference type="CDD" id="cd00077">
    <property type="entry name" value="HDc"/>
    <property type="match status" value="1"/>
</dbReference>
<dbReference type="Pfam" id="PF13487">
    <property type="entry name" value="HD_5"/>
    <property type="match status" value="1"/>
</dbReference>
<dbReference type="AlphaFoldDB" id="A0A080MET5"/>
<dbReference type="RefSeq" id="WP_273704730.1">
    <property type="nucleotide sequence ID" value="NZ_JDST02000077.1"/>
</dbReference>
<dbReference type="Proteomes" id="UP000021315">
    <property type="component" value="Unassembled WGS sequence"/>
</dbReference>
<dbReference type="Gene3D" id="1.10.3210.10">
    <property type="entry name" value="Hypothetical protein af1432"/>
    <property type="match status" value="1"/>
</dbReference>
<dbReference type="PROSITE" id="PS51832">
    <property type="entry name" value="HD_GYP"/>
    <property type="match status" value="1"/>
</dbReference>
<dbReference type="InterPro" id="IPR021812">
    <property type="entry name" value="DUF3391"/>
</dbReference>
<dbReference type="Pfam" id="PF11871">
    <property type="entry name" value="DUF3391"/>
    <property type="match status" value="1"/>
</dbReference>
<gene>
    <name evidence="2" type="primary">rpfG_8</name>
    <name evidence="2" type="ORF">AW06_003245</name>
</gene>
<organism evidence="2 3">
    <name type="scientific">Candidatus Accumulibacter cognatus</name>
    <dbReference type="NCBI Taxonomy" id="2954383"/>
    <lineage>
        <taxon>Bacteria</taxon>
        <taxon>Pseudomonadati</taxon>
        <taxon>Pseudomonadota</taxon>
        <taxon>Betaproteobacteria</taxon>
        <taxon>Candidatus Accumulibacter</taxon>
    </lineage>
</organism>
<dbReference type="SUPFAM" id="SSF109604">
    <property type="entry name" value="HD-domain/PDEase-like"/>
    <property type="match status" value="1"/>
</dbReference>
<accession>A0A080MET5</accession>
<comment type="caution">
    <text evidence="2">The sequence shown here is derived from an EMBL/GenBank/DDBJ whole genome shotgun (WGS) entry which is preliminary data.</text>
</comment>
<keyword evidence="3" id="KW-1185">Reference proteome</keyword>
<dbReference type="PANTHER" id="PTHR43155:SF2">
    <property type="entry name" value="CYCLIC DI-GMP PHOSPHODIESTERASE PA4108"/>
    <property type="match status" value="1"/>
</dbReference>
<dbReference type="STRING" id="1453999.AW06_003245"/>
<reference evidence="2" key="1">
    <citation type="submission" date="2014-02" db="EMBL/GenBank/DDBJ databases">
        <title>Expanding our view of genomic diversity in Candidatus Accumulibacter clades.</title>
        <authorList>
            <person name="Skennerton C.T."/>
            <person name="Barr J.J."/>
            <person name="Slater F.R."/>
            <person name="Bond P.L."/>
            <person name="Tyson G.W."/>
        </authorList>
    </citation>
    <scope>NUCLEOTIDE SEQUENCE [LARGE SCALE GENOMIC DNA]</scope>
</reference>
<dbReference type="InterPro" id="IPR037522">
    <property type="entry name" value="HD_GYP_dom"/>
</dbReference>
<sequence length="434" mass="47657">MSSNPDEATPQEGEIRIDASQLRPGVHVRLPVSWVKHQFMFSSFVIENEEQVRLIAAMKLPQLFCDPARCKVPPRPLQEVAAVDHDAELAAQAERESLAALEAARMDASRERERMMEGLRQRLVKAGQLHHKAAATVSSAIRNFGTSPRQSVKDLTRICEESTTALFSDPDSAFVLVVDKARNDRQAVHALSVMTLSLLLGKQAGLSEQALRVLGTGALLHDIGARLITPSILRNPARNRHEEKFFRAHCRNGYDEALQAGALSPPILDAILSHHERCDGSGFPDRLMGNAIPLTARMVGIADRFDTLVNPGEPRLAIGPAEALATMWSRDQKGFDSGLLQLFVRAMGVYPPGSIVQLSDGQIGTVVGSAPVSKPLAPKVMIYAPEVPRHQAIIADLAMQDVVTIERPLRLQDRSVEELNYLLPHRKVDWSCST</sequence>
<proteinExistence type="predicted"/>
<name>A0A080MET5_9PROT</name>